<name>A0ABV9L862_9FLAO</name>
<dbReference type="InterPro" id="IPR006015">
    <property type="entry name" value="Universal_stress_UspA"/>
</dbReference>
<evidence type="ECO:0000313" key="3">
    <source>
        <dbReference type="EMBL" id="MFC4689878.1"/>
    </source>
</evidence>
<comment type="similarity">
    <text evidence="1">Belongs to the universal stress protein A family.</text>
</comment>
<dbReference type="PANTHER" id="PTHR46268:SF6">
    <property type="entry name" value="UNIVERSAL STRESS PROTEIN UP12"/>
    <property type="match status" value="1"/>
</dbReference>
<accession>A0ABV9L862</accession>
<dbReference type="Pfam" id="PF00582">
    <property type="entry name" value="Usp"/>
    <property type="match status" value="1"/>
</dbReference>
<dbReference type="EMBL" id="JBHSHB010000008">
    <property type="protein sequence ID" value="MFC4689878.1"/>
    <property type="molecule type" value="Genomic_DNA"/>
</dbReference>
<evidence type="ECO:0000259" key="2">
    <source>
        <dbReference type="Pfam" id="PF00582"/>
    </source>
</evidence>
<proteinExistence type="inferred from homology"/>
<dbReference type="SUPFAM" id="SSF52402">
    <property type="entry name" value="Adenine nucleotide alpha hydrolases-like"/>
    <property type="match status" value="2"/>
</dbReference>
<gene>
    <name evidence="3" type="ORF">ACFO5T_05500</name>
</gene>
<dbReference type="Gene3D" id="3.40.50.620">
    <property type="entry name" value="HUPs"/>
    <property type="match status" value="2"/>
</dbReference>
<dbReference type="RefSeq" id="WP_380032654.1">
    <property type="nucleotide sequence ID" value="NZ_JBHSHB010000008.1"/>
</dbReference>
<protein>
    <submittedName>
        <fullName evidence="3">Universal stress protein</fullName>
    </submittedName>
</protein>
<dbReference type="PRINTS" id="PR01438">
    <property type="entry name" value="UNVRSLSTRESS"/>
</dbReference>
<evidence type="ECO:0000256" key="1">
    <source>
        <dbReference type="ARBA" id="ARBA00008791"/>
    </source>
</evidence>
<evidence type="ECO:0000313" key="4">
    <source>
        <dbReference type="Proteomes" id="UP001595878"/>
    </source>
</evidence>
<dbReference type="InterPro" id="IPR006016">
    <property type="entry name" value="UspA"/>
</dbReference>
<dbReference type="InterPro" id="IPR014729">
    <property type="entry name" value="Rossmann-like_a/b/a_fold"/>
</dbReference>
<sequence>MKKKILIPTDFSKNAWNALTYASDLFEHVECVFYVLNAYDAKPYSIGDLMVPEPGSPSYESAKDQAVNGLAKIMDMLDFRETNHKHTYEFIAELNDPLTAMKNFIEQRDIELVVMGTKGASNSRGSLFGSNTIMAMEKLRACPVMGVPLDARVAYVKEIVLPTSYKTYYKRRELTHLVEIARLHDATISVIHVNTTEVLTEKQEKSKTLLEECLEGATYSFHHVHGIDVTAGVRDFTESRDSDMLAIINRKHAFFGSVFTTPMVKELGMFTRVPLLVMHDI</sequence>
<feature type="domain" description="UspA" evidence="2">
    <location>
        <begin position="2"/>
        <end position="138"/>
    </location>
</feature>
<dbReference type="Proteomes" id="UP001595878">
    <property type="component" value="Unassembled WGS sequence"/>
</dbReference>
<dbReference type="CDD" id="cd00293">
    <property type="entry name" value="USP-like"/>
    <property type="match status" value="1"/>
</dbReference>
<organism evidence="3 4">
    <name type="scientific">Dokdonia genika</name>
    <dbReference type="NCBI Taxonomy" id="308113"/>
    <lineage>
        <taxon>Bacteria</taxon>
        <taxon>Pseudomonadati</taxon>
        <taxon>Bacteroidota</taxon>
        <taxon>Flavobacteriia</taxon>
        <taxon>Flavobacteriales</taxon>
        <taxon>Flavobacteriaceae</taxon>
        <taxon>Dokdonia</taxon>
    </lineage>
</organism>
<keyword evidence="4" id="KW-1185">Reference proteome</keyword>
<comment type="caution">
    <text evidence="3">The sequence shown here is derived from an EMBL/GenBank/DDBJ whole genome shotgun (WGS) entry which is preliminary data.</text>
</comment>
<dbReference type="PANTHER" id="PTHR46268">
    <property type="entry name" value="STRESS RESPONSE PROTEIN NHAX"/>
    <property type="match status" value="1"/>
</dbReference>
<reference evidence="4" key="1">
    <citation type="journal article" date="2019" name="Int. J. Syst. Evol. Microbiol.">
        <title>The Global Catalogue of Microorganisms (GCM) 10K type strain sequencing project: providing services to taxonomists for standard genome sequencing and annotation.</title>
        <authorList>
            <consortium name="The Broad Institute Genomics Platform"/>
            <consortium name="The Broad Institute Genome Sequencing Center for Infectious Disease"/>
            <person name="Wu L."/>
            <person name="Ma J."/>
        </authorList>
    </citation>
    <scope>NUCLEOTIDE SEQUENCE [LARGE SCALE GENOMIC DNA]</scope>
    <source>
        <strain evidence="4">CGMCC 4.7427</strain>
    </source>
</reference>